<evidence type="ECO:0000256" key="1">
    <source>
        <dbReference type="SAM" id="Phobius"/>
    </source>
</evidence>
<reference evidence="2" key="1">
    <citation type="submission" date="2021-11" db="EMBL/GenBank/DDBJ databases">
        <title>Vibrio ZSDE26 sp. nov. and Vibrio ZSDZ34 sp. nov., isolated from coastal seawater in Qingdao.</title>
        <authorList>
            <person name="Zhang P."/>
        </authorList>
    </citation>
    <scope>NUCLEOTIDE SEQUENCE</scope>
    <source>
        <strain evidence="2">ZSDE26</strain>
    </source>
</reference>
<feature type="transmembrane region" description="Helical" evidence="1">
    <location>
        <begin position="12"/>
        <end position="32"/>
    </location>
</feature>
<evidence type="ECO:0000313" key="3">
    <source>
        <dbReference type="Proteomes" id="UP001139559"/>
    </source>
</evidence>
<dbReference type="EMBL" id="JAJHVV010000006">
    <property type="protein sequence ID" value="MCK6263972.1"/>
    <property type="molecule type" value="Genomic_DNA"/>
</dbReference>
<protein>
    <submittedName>
        <fullName evidence="2">Uncharacterized protein</fullName>
    </submittedName>
</protein>
<dbReference type="AlphaFoldDB" id="A0A9X1XJ48"/>
<dbReference type="Proteomes" id="UP001139559">
    <property type="component" value="Unassembled WGS sequence"/>
</dbReference>
<keyword evidence="3" id="KW-1185">Reference proteome</keyword>
<sequence>MNFKTLSTYRRLLLVVHAVAVLCGGFTFWYNLGTEGIGGAIGGGLGGGLGGVAFNVLFIVVDFIVSGSVSPLEAKVAK</sequence>
<organism evidence="2 3">
    <name type="scientific">Vibrio amylolyticus</name>
    <dbReference type="NCBI Taxonomy" id="2847292"/>
    <lineage>
        <taxon>Bacteria</taxon>
        <taxon>Pseudomonadati</taxon>
        <taxon>Pseudomonadota</taxon>
        <taxon>Gammaproteobacteria</taxon>
        <taxon>Vibrionales</taxon>
        <taxon>Vibrionaceae</taxon>
        <taxon>Vibrio</taxon>
    </lineage>
</organism>
<evidence type="ECO:0000313" key="2">
    <source>
        <dbReference type="EMBL" id="MCK6263972.1"/>
    </source>
</evidence>
<gene>
    <name evidence="2" type="ORF">KP803_11895</name>
</gene>
<accession>A0A9X1XJ48</accession>
<keyword evidence="1" id="KW-1133">Transmembrane helix</keyword>
<proteinExistence type="predicted"/>
<keyword evidence="1" id="KW-0472">Membrane</keyword>
<keyword evidence="1" id="KW-0812">Transmembrane</keyword>
<comment type="caution">
    <text evidence="2">The sequence shown here is derived from an EMBL/GenBank/DDBJ whole genome shotgun (WGS) entry which is preliminary data.</text>
</comment>
<name>A0A9X1XJ48_9VIBR</name>
<dbReference type="RefSeq" id="WP_248009051.1">
    <property type="nucleotide sequence ID" value="NZ_JAJHVV010000006.1"/>
</dbReference>